<comment type="subcellular location">
    <subcellularLocation>
        <location evidence="1">Cell membrane</location>
        <topology evidence="1">Multi-pass membrane protein</topology>
    </subcellularLocation>
</comment>
<keyword evidence="11" id="KW-1185">Reference proteome</keyword>
<feature type="transmembrane region" description="Helical" evidence="9">
    <location>
        <begin position="41"/>
        <end position="60"/>
    </location>
</feature>
<evidence type="ECO:0000256" key="7">
    <source>
        <dbReference type="ARBA" id="ARBA00023136"/>
    </source>
</evidence>
<feature type="transmembrane region" description="Helical" evidence="9">
    <location>
        <begin position="139"/>
        <end position="159"/>
    </location>
</feature>
<keyword evidence="2" id="KW-0813">Transport</keyword>
<dbReference type="InterPro" id="IPR000990">
    <property type="entry name" value="Innexin"/>
</dbReference>
<evidence type="ECO:0000256" key="6">
    <source>
        <dbReference type="ARBA" id="ARBA00023065"/>
    </source>
</evidence>
<evidence type="ECO:0000256" key="9">
    <source>
        <dbReference type="SAM" id="Phobius"/>
    </source>
</evidence>
<dbReference type="Proteomes" id="UP000593567">
    <property type="component" value="Unassembled WGS sequence"/>
</dbReference>
<keyword evidence="6" id="KW-0406">Ion transport</keyword>
<dbReference type="OrthoDB" id="5867527at2759"/>
<keyword evidence="3" id="KW-1003">Cell membrane</keyword>
<evidence type="ECO:0000256" key="8">
    <source>
        <dbReference type="ARBA" id="ARBA00023303"/>
    </source>
</evidence>
<protein>
    <submittedName>
        <fullName evidence="10">Uncharacterized protein</fullName>
    </submittedName>
</protein>
<accession>A0A7J7JTH2</accession>
<evidence type="ECO:0000256" key="4">
    <source>
        <dbReference type="ARBA" id="ARBA00022692"/>
    </source>
</evidence>
<evidence type="ECO:0000313" key="11">
    <source>
        <dbReference type="Proteomes" id="UP000593567"/>
    </source>
</evidence>
<comment type="caution">
    <text evidence="10">The sequence shown here is derived from an EMBL/GenBank/DDBJ whole genome shotgun (WGS) entry which is preliminary data.</text>
</comment>
<dbReference type="GO" id="GO:0034220">
    <property type="term" value="P:monoatomic ion transmembrane transport"/>
    <property type="evidence" value="ECO:0007669"/>
    <property type="project" value="UniProtKB-KW"/>
</dbReference>
<keyword evidence="7 9" id="KW-0472">Membrane</keyword>
<keyword evidence="8" id="KW-0407">Ion channel</keyword>
<dbReference type="PANTHER" id="PTHR11893">
    <property type="entry name" value="INNEXIN"/>
    <property type="match status" value="1"/>
</dbReference>
<dbReference type="AlphaFoldDB" id="A0A7J7JTH2"/>
<dbReference type="GO" id="GO:0005886">
    <property type="term" value="C:plasma membrane"/>
    <property type="evidence" value="ECO:0007669"/>
    <property type="project" value="UniProtKB-SubCell"/>
</dbReference>
<evidence type="ECO:0000256" key="5">
    <source>
        <dbReference type="ARBA" id="ARBA00022989"/>
    </source>
</evidence>
<evidence type="ECO:0000256" key="1">
    <source>
        <dbReference type="ARBA" id="ARBA00004651"/>
    </source>
</evidence>
<sequence length="370" mass="40746">MKLVTVDEKMIENEQPPQLPPATRFQARIGNLSWDVNLIDLLLYLVTPIVLAITAVILIFTSPSLSAAATKNSINCFMPAEFSNNWIDYGHKYCLSGHAELYEDLNLNIPLSNLTEFDLDELYHPVDINSLFPTPDAPFPTLILLAALCLVPLVLWRVIAGRLDGAEFIINTSNEPNGVYKGVTLALWFIITKLGSVIVCVVLILKVLNVQAVSQINTSSATTSIQSMNQVEDASASVLCSFTIRRLGQNLHRYTVQCLITQELVTPDDTLQFIAGPLLKSVLIWVYGVTIAISVNAVCTLVISLMCFFKSYRLYFIKSKIGKQNLNKRGAIDYGLGVSGVMVASLGARNGGSHQVRDLIQQLCDETTSY</sequence>
<evidence type="ECO:0000256" key="2">
    <source>
        <dbReference type="ARBA" id="ARBA00022448"/>
    </source>
</evidence>
<keyword evidence="5 9" id="KW-1133">Transmembrane helix</keyword>
<keyword evidence="4 9" id="KW-0812">Transmembrane</keyword>
<dbReference type="Pfam" id="PF00876">
    <property type="entry name" value="Innexin"/>
    <property type="match status" value="1"/>
</dbReference>
<dbReference type="EMBL" id="VXIV02001877">
    <property type="protein sequence ID" value="KAF6028941.1"/>
    <property type="molecule type" value="Genomic_DNA"/>
</dbReference>
<evidence type="ECO:0000313" key="10">
    <source>
        <dbReference type="EMBL" id="KAF6028941.1"/>
    </source>
</evidence>
<dbReference type="PANTHER" id="PTHR11893:SF36">
    <property type="entry name" value="INNEXIN-5"/>
    <property type="match status" value="1"/>
</dbReference>
<proteinExistence type="predicted"/>
<reference evidence="10" key="1">
    <citation type="submission" date="2020-06" db="EMBL/GenBank/DDBJ databases">
        <title>Draft genome of Bugula neritina, a colonial animal packing powerful symbionts and potential medicines.</title>
        <authorList>
            <person name="Rayko M."/>
        </authorList>
    </citation>
    <scope>NUCLEOTIDE SEQUENCE [LARGE SCALE GENOMIC DNA]</scope>
    <source>
        <strain evidence="10">Kwan_BN1</strain>
    </source>
</reference>
<evidence type="ECO:0000256" key="3">
    <source>
        <dbReference type="ARBA" id="ARBA00022475"/>
    </source>
</evidence>
<organism evidence="10 11">
    <name type="scientific">Bugula neritina</name>
    <name type="common">Brown bryozoan</name>
    <name type="synonym">Sertularia neritina</name>
    <dbReference type="NCBI Taxonomy" id="10212"/>
    <lineage>
        <taxon>Eukaryota</taxon>
        <taxon>Metazoa</taxon>
        <taxon>Spiralia</taxon>
        <taxon>Lophotrochozoa</taxon>
        <taxon>Bryozoa</taxon>
        <taxon>Gymnolaemata</taxon>
        <taxon>Cheilostomatida</taxon>
        <taxon>Flustrina</taxon>
        <taxon>Buguloidea</taxon>
        <taxon>Bugulidae</taxon>
        <taxon>Bugula</taxon>
    </lineage>
</organism>
<name>A0A7J7JTH2_BUGNE</name>
<feature type="transmembrane region" description="Helical" evidence="9">
    <location>
        <begin position="284"/>
        <end position="309"/>
    </location>
</feature>
<gene>
    <name evidence="10" type="ORF">EB796_012749</name>
</gene>
<feature type="transmembrane region" description="Helical" evidence="9">
    <location>
        <begin position="179"/>
        <end position="205"/>
    </location>
</feature>